<dbReference type="Proteomes" id="UP001310386">
    <property type="component" value="Unassembled WGS sequence"/>
</dbReference>
<feature type="domain" description="Actin-like protein N-terminal" evidence="1">
    <location>
        <begin position="6"/>
        <end position="174"/>
    </location>
</feature>
<dbReference type="Gene3D" id="3.30.420.40">
    <property type="match status" value="2"/>
</dbReference>
<evidence type="ECO:0000313" key="3">
    <source>
        <dbReference type="EMBL" id="MEB3100894.1"/>
    </source>
</evidence>
<protein>
    <submittedName>
        <fullName evidence="3">ParM/StbA family protein</fullName>
    </submittedName>
</protein>
<comment type="caution">
    <text evidence="3">The sequence shown here is derived from an EMBL/GenBank/DDBJ whole genome shotgun (WGS) entry which is preliminary data.</text>
</comment>
<dbReference type="InterPro" id="IPR043129">
    <property type="entry name" value="ATPase_NBD"/>
</dbReference>
<keyword evidence="4" id="KW-1185">Reference proteome</keyword>
<dbReference type="EMBL" id="JAYJLD010000004">
    <property type="protein sequence ID" value="MEB3100894.1"/>
    <property type="molecule type" value="Genomic_DNA"/>
</dbReference>
<reference evidence="3" key="1">
    <citation type="submission" date="2023-12" db="EMBL/GenBank/DDBJ databases">
        <title>Fervidustalea candida gen. nov., sp. nov., a novel member of the family Paenibacillaceae isolated from a geothermal area.</title>
        <authorList>
            <person name="Li W.-J."/>
            <person name="Jiao J.-Y."/>
            <person name="Chen Y."/>
        </authorList>
    </citation>
    <scope>NUCLEOTIDE SEQUENCE</scope>
    <source>
        <strain evidence="3">SYSU GA230002</strain>
    </source>
</reference>
<dbReference type="Pfam" id="PF21522">
    <property type="entry name" value="MreB-like_C"/>
    <property type="match status" value="1"/>
</dbReference>
<organism evidence="3 4">
    <name type="scientific">Ferviditalea candida</name>
    <dbReference type="NCBI Taxonomy" id="3108399"/>
    <lineage>
        <taxon>Bacteria</taxon>
        <taxon>Bacillati</taxon>
        <taxon>Bacillota</taxon>
        <taxon>Bacilli</taxon>
        <taxon>Bacillales</taxon>
        <taxon>Paenibacillaceae</taxon>
        <taxon>Ferviditalea</taxon>
    </lineage>
</organism>
<gene>
    <name evidence="3" type="ORF">VF724_04385</name>
</gene>
<accession>A0ABU5ZEG9</accession>
<dbReference type="InterPro" id="IPR040607">
    <property type="entry name" value="ALP_N"/>
</dbReference>
<evidence type="ECO:0000259" key="2">
    <source>
        <dbReference type="Pfam" id="PF21522"/>
    </source>
</evidence>
<name>A0ABU5ZEG9_9BACL</name>
<dbReference type="InterPro" id="IPR049067">
    <property type="entry name" value="MreB-like_C"/>
</dbReference>
<dbReference type="Pfam" id="PF17989">
    <property type="entry name" value="ALP_N"/>
    <property type="match status" value="1"/>
</dbReference>
<proteinExistence type="predicted"/>
<feature type="domain" description="Actin homologue MreB-like C-terminal" evidence="2">
    <location>
        <begin position="202"/>
        <end position="321"/>
    </location>
</feature>
<dbReference type="RefSeq" id="WP_371753008.1">
    <property type="nucleotide sequence ID" value="NZ_JAYJLD010000004.1"/>
</dbReference>
<sequence>MVKLAGIDVGNDSVKVIVEGMNQHIIIPNIVAPGYDRLILQEEESAIEALDVIVNSPSLEKNNQRYFVGLLAMEKEDNFELEETDNKAVSDQSLIVAITSLAYAALSGQSAYSNVEEAEYVIGTGLPVRTYARFHKNFEERLVGEHEVTFLTTPRFGKRKIKVIIRRCIVSIEGAAAIFNLATDEYLQVKDHELSNGVIGVCEIGALTTDFPVVKKLNVDNHFSYGEQLGLSGYLDNIIRDVEDLYGYSFPSRSKLVQRIKSRDFVIQRIGEQQADIRPIVDNYFSRAALKIVDMIKKRWNKYPDIQCFYVIGGGASALRQYILDASPSMKLRFVENSELQNMNGYYKIARYRLNQGQTQGGME</sequence>
<evidence type="ECO:0000259" key="1">
    <source>
        <dbReference type="Pfam" id="PF17989"/>
    </source>
</evidence>
<dbReference type="SUPFAM" id="SSF53067">
    <property type="entry name" value="Actin-like ATPase domain"/>
    <property type="match status" value="2"/>
</dbReference>
<evidence type="ECO:0000313" key="4">
    <source>
        <dbReference type="Proteomes" id="UP001310386"/>
    </source>
</evidence>
<dbReference type="CDD" id="cd24023">
    <property type="entry name" value="ASKHA_NBD_ParM_Alp7A-like"/>
    <property type="match status" value="1"/>
</dbReference>